<gene>
    <name evidence="1" type="ORF">HJG59_010211</name>
</gene>
<dbReference type="EMBL" id="JACASF010000026">
    <property type="protein sequence ID" value="KAF6398957.1"/>
    <property type="molecule type" value="Genomic_DNA"/>
</dbReference>
<organism evidence="1 2">
    <name type="scientific">Molossus molossus</name>
    <name type="common">Pallas' mastiff bat</name>
    <name type="synonym">Vespertilio molossus</name>
    <dbReference type="NCBI Taxonomy" id="27622"/>
    <lineage>
        <taxon>Eukaryota</taxon>
        <taxon>Metazoa</taxon>
        <taxon>Chordata</taxon>
        <taxon>Craniata</taxon>
        <taxon>Vertebrata</taxon>
        <taxon>Euteleostomi</taxon>
        <taxon>Mammalia</taxon>
        <taxon>Eutheria</taxon>
        <taxon>Laurasiatheria</taxon>
        <taxon>Chiroptera</taxon>
        <taxon>Yangochiroptera</taxon>
        <taxon>Molossidae</taxon>
        <taxon>Molossus</taxon>
    </lineage>
</organism>
<keyword evidence="2" id="KW-1185">Reference proteome</keyword>
<dbReference type="InParanoid" id="A0A7J8BJA0"/>
<protein>
    <submittedName>
        <fullName evidence="1">Uncharacterized protein</fullName>
    </submittedName>
</protein>
<comment type="caution">
    <text evidence="1">The sequence shown here is derived from an EMBL/GenBank/DDBJ whole genome shotgun (WGS) entry which is preliminary data.</text>
</comment>
<dbReference type="AlphaFoldDB" id="A0A7J8BJA0"/>
<evidence type="ECO:0000313" key="2">
    <source>
        <dbReference type="Proteomes" id="UP000550707"/>
    </source>
</evidence>
<sequence>MGGGPGGLVLPWPGRAHCSGSVRGAFVLIPSGPARPCLRLVCAESLGGHPAQLVHRACSPAPREQSVGVEADLSLFPTVRPTQNARLVGAGPPREAWGKQVLLDFSSLICPKVGLVGWECDSGWLELRRDPSFWTGALGARAGGQIQGTAGEEDPSSYMRRRSWLTPGWGRMEQTQTACQRL</sequence>
<dbReference type="Proteomes" id="UP000550707">
    <property type="component" value="Unassembled WGS sequence"/>
</dbReference>
<name>A0A7J8BJA0_MOLMO</name>
<accession>A0A7J8BJA0</accession>
<reference evidence="1 2" key="1">
    <citation type="journal article" date="2020" name="Nature">
        <title>Six reference-quality genomes reveal evolution of bat adaptations.</title>
        <authorList>
            <person name="Jebb D."/>
            <person name="Huang Z."/>
            <person name="Pippel M."/>
            <person name="Hughes G.M."/>
            <person name="Lavrichenko K."/>
            <person name="Devanna P."/>
            <person name="Winkler S."/>
            <person name="Jermiin L.S."/>
            <person name="Skirmuntt E.C."/>
            <person name="Katzourakis A."/>
            <person name="Burkitt-Gray L."/>
            <person name="Ray D.A."/>
            <person name="Sullivan K.A.M."/>
            <person name="Roscito J.G."/>
            <person name="Kirilenko B.M."/>
            <person name="Davalos L.M."/>
            <person name="Corthals A.P."/>
            <person name="Power M.L."/>
            <person name="Jones G."/>
            <person name="Ransome R.D."/>
            <person name="Dechmann D.K.N."/>
            <person name="Locatelli A.G."/>
            <person name="Puechmaille S.J."/>
            <person name="Fedrigo O."/>
            <person name="Jarvis E.D."/>
            <person name="Hiller M."/>
            <person name="Vernes S.C."/>
            <person name="Myers E.W."/>
            <person name="Teeling E.C."/>
        </authorList>
    </citation>
    <scope>NUCLEOTIDE SEQUENCE [LARGE SCALE GENOMIC DNA]</scope>
    <source>
        <strain evidence="1">MMolMol1</strain>
        <tissue evidence="1">Muscle</tissue>
    </source>
</reference>
<evidence type="ECO:0000313" key="1">
    <source>
        <dbReference type="EMBL" id="KAF6398957.1"/>
    </source>
</evidence>
<proteinExistence type="predicted"/>